<evidence type="ECO:0000313" key="2">
    <source>
        <dbReference type="EMBL" id="ACV06782.1"/>
    </source>
</evidence>
<dbReference type="EMBL" id="CP001686">
    <property type="protein sequence ID" value="ACV06782.1"/>
    <property type="molecule type" value="Genomic_DNA"/>
</dbReference>
<name>C7NJ95_KYTSD</name>
<gene>
    <name evidence="2" type="ordered locus">Ksed_17700</name>
</gene>
<reference evidence="2 3" key="1">
    <citation type="journal article" date="2009" name="Stand. Genomic Sci.">
        <title>Complete genome sequence of Kytococcus sedentarius type strain (541).</title>
        <authorList>
            <person name="Sims D."/>
            <person name="Brettin T."/>
            <person name="Detter J.C."/>
            <person name="Han C."/>
            <person name="Lapidus A."/>
            <person name="Copeland A."/>
            <person name="Glavina Del Rio T."/>
            <person name="Nolan M."/>
            <person name="Chen F."/>
            <person name="Lucas S."/>
            <person name="Tice H."/>
            <person name="Cheng J.F."/>
            <person name="Bruce D."/>
            <person name="Goodwin L."/>
            <person name="Pitluck S."/>
            <person name="Ovchinnikova G."/>
            <person name="Pati A."/>
            <person name="Ivanova N."/>
            <person name="Mavrommatis K."/>
            <person name="Chen A."/>
            <person name="Palaniappan K."/>
            <person name="D'haeseleer P."/>
            <person name="Chain P."/>
            <person name="Bristow J."/>
            <person name="Eisen J.A."/>
            <person name="Markowitz V."/>
            <person name="Hugenholtz P."/>
            <person name="Schneider S."/>
            <person name="Goker M."/>
            <person name="Pukall R."/>
            <person name="Kyrpides N.C."/>
            <person name="Klenk H.P."/>
        </authorList>
    </citation>
    <scope>NUCLEOTIDE SEQUENCE [LARGE SCALE GENOMIC DNA]</scope>
    <source>
        <strain evidence="3">ATCC 14392 / DSM 20547 / JCM 11482 / CCUG 33030 / NBRC 15357 / NCTC 11040 / CCM 314 / 541</strain>
    </source>
</reference>
<feature type="region of interest" description="Disordered" evidence="1">
    <location>
        <begin position="50"/>
        <end position="80"/>
    </location>
</feature>
<dbReference type="HOGENOM" id="CLU_179041_0_0_11"/>
<evidence type="ECO:0000313" key="3">
    <source>
        <dbReference type="Proteomes" id="UP000006666"/>
    </source>
</evidence>
<protein>
    <recommendedName>
        <fullName evidence="4">Signal transduction histidine kinase</fullName>
    </recommendedName>
</protein>
<dbReference type="Proteomes" id="UP000006666">
    <property type="component" value="Chromosome"/>
</dbReference>
<dbReference type="InterPro" id="IPR021408">
    <property type="entry name" value="DUF3046"/>
</dbReference>
<feature type="compositionally biased region" description="Basic and acidic residues" evidence="1">
    <location>
        <begin position="50"/>
        <end position="63"/>
    </location>
</feature>
<organism evidence="2 3">
    <name type="scientific">Kytococcus sedentarius (strain ATCC 14392 / DSM 20547 / JCM 11482 / CCUG 33030 / NBRC 15357 / NCTC 11040 / CCM 314 / 541)</name>
    <name type="common">Micrococcus sedentarius</name>
    <dbReference type="NCBI Taxonomy" id="478801"/>
    <lineage>
        <taxon>Bacteria</taxon>
        <taxon>Bacillati</taxon>
        <taxon>Actinomycetota</taxon>
        <taxon>Actinomycetes</taxon>
        <taxon>Micrococcales</taxon>
        <taxon>Kytococcaceae</taxon>
        <taxon>Kytococcus</taxon>
    </lineage>
</organism>
<evidence type="ECO:0008006" key="4">
    <source>
        <dbReference type="Google" id="ProtNLM"/>
    </source>
</evidence>
<evidence type="ECO:0000256" key="1">
    <source>
        <dbReference type="SAM" id="MobiDB-lite"/>
    </source>
</evidence>
<dbReference type="Pfam" id="PF11248">
    <property type="entry name" value="DUF3046"/>
    <property type="match status" value="1"/>
</dbReference>
<proteinExistence type="predicted"/>
<dbReference type="eggNOG" id="ENOG50332W7">
    <property type="taxonomic scope" value="Bacteria"/>
</dbReference>
<sequence>MTDEFGAGMTAHITGNHVLSSIPGDLTVDAALAQDVPPRDIWRALCEDFDVPPERQLGRDQGRRPGAGGGAGGRAGGSLR</sequence>
<accession>C7NJ95</accession>
<feature type="compositionally biased region" description="Gly residues" evidence="1">
    <location>
        <begin position="65"/>
        <end position="80"/>
    </location>
</feature>
<keyword evidence="3" id="KW-1185">Reference proteome</keyword>
<dbReference type="KEGG" id="kse:Ksed_17700"/>
<dbReference type="AlphaFoldDB" id="C7NJ95"/>
<dbReference type="STRING" id="478801.Ksed_17700"/>